<proteinExistence type="predicted"/>
<feature type="domain" description="Reverse transcriptase" evidence="1">
    <location>
        <begin position="1"/>
        <end position="70"/>
    </location>
</feature>
<dbReference type="PROSITE" id="PS50878">
    <property type="entry name" value="RT_POL"/>
    <property type="match status" value="1"/>
</dbReference>
<gene>
    <name evidence="2" type="ORF">GAYE_SCF34G5025</name>
</gene>
<evidence type="ECO:0000313" key="3">
    <source>
        <dbReference type="Proteomes" id="UP001300502"/>
    </source>
</evidence>
<sequence>MRPTYACFIDLRKAFDRVPHEALFRKLESLRIRGRCLEFYRGLYHSSLTQISPLISETFSPIFSFCRGVR</sequence>
<evidence type="ECO:0000313" key="2">
    <source>
        <dbReference type="EMBL" id="KAK4527102.1"/>
    </source>
</evidence>
<dbReference type="Proteomes" id="UP001300502">
    <property type="component" value="Unassembled WGS sequence"/>
</dbReference>
<dbReference type="AlphaFoldDB" id="A0AAV9IIC2"/>
<comment type="caution">
    <text evidence="2">The sequence shown here is derived from an EMBL/GenBank/DDBJ whole genome shotgun (WGS) entry which is preliminary data.</text>
</comment>
<protein>
    <recommendedName>
        <fullName evidence="1">Reverse transcriptase domain-containing protein</fullName>
    </recommendedName>
</protein>
<dbReference type="InterPro" id="IPR000477">
    <property type="entry name" value="RT_dom"/>
</dbReference>
<keyword evidence="3" id="KW-1185">Reference proteome</keyword>
<dbReference type="EMBL" id="JANCYU010000047">
    <property type="protein sequence ID" value="KAK4527102.1"/>
    <property type="molecule type" value="Genomic_DNA"/>
</dbReference>
<name>A0AAV9IIC2_9RHOD</name>
<evidence type="ECO:0000259" key="1">
    <source>
        <dbReference type="PROSITE" id="PS50878"/>
    </source>
</evidence>
<organism evidence="2 3">
    <name type="scientific">Galdieria yellowstonensis</name>
    <dbReference type="NCBI Taxonomy" id="3028027"/>
    <lineage>
        <taxon>Eukaryota</taxon>
        <taxon>Rhodophyta</taxon>
        <taxon>Bangiophyceae</taxon>
        <taxon>Galdieriales</taxon>
        <taxon>Galdieriaceae</taxon>
        <taxon>Galdieria</taxon>
    </lineage>
</organism>
<reference evidence="2 3" key="1">
    <citation type="submission" date="2022-07" db="EMBL/GenBank/DDBJ databases">
        <title>Genome-wide signatures of adaptation to extreme environments.</title>
        <authorList>
            <person name="Cho C.H."/>
            <person name="Yoon H.S."/>
        </authorList>
    </citation>
    <scope>NUCLEOTIDE SEQUENCE [LARGE SCALE GENOMIC DNA]</scope>
    <source>
        <strain evidence="2 3">108.79 E11</strain>
    </source>
</reference>
<accession>A0AAV9IIC2</accession>